<proteinExistence type="predicted"/>
<feature type="compositionally biased region" description="Basic and acidic residues" evidence="1">
    <location>
        <begin position="241"/>
        <end position="253"/>
    </location>
</feature>
<reference evidence="2" key="1">
    <citation type="submission" date="2020-01" db="EMBL/GenBank/DDBJ databases">
        <title>Development of genomics and gene disruption for Polysphondylium violaceum indicates a role for the polyketide synthase stlB in stalk morphogenesis.</title>
        <authorList>
            <person name="Narita B."/>
            <person name="Kawabe Y."/>
            <person name="Kin K."/>
            <person name="Saito T."/>
            <person name="Gibbs R."/>
            <person name="Kuspa A."/>
            <person name="Muzny D."/>
            <person name="Queller D."/>
            <person name="Richards S."/>
            <person name="Strassman J."/>
            <person name="Sucgang R."/>
            <person name="Worley K."/>
            <person name="Schaap P."/>
        </authorList>
    </citation>
    <scope>NUCLEOTIDE SEQUENCE</scope>
    <source>
        <strain evidence="2">QSvi11</strain>
    </source>
</reference>
<dbReference type="EMBL" id="AJWJ01000087">
    <property type="protein sequence ID" value="KAF2075762.1"/>
    <property type="molecule type" value="Genomic_DNA"/>
</dbReference>
<dbReference type="OrthoDB" id="6021263at2759"/>
<evidence type="ECO:0000313" key="2">
    <source>
        <dbReference type="EMBL" id="KAF2075762.1"/>
    </source>
</evidence>
<feature type="region of interest" description="Disordered" evidence="1">
    <location>
        <begin position="225"/>
        <end position="266"/>
    </location>
</feature>
<keyword evidence="3" id="KW-1185">Reference proteome</keyword>
<evidence type="ECO:0000256" key="1">
    <source>
        <dbReference type="SAM" id="MobiDB-lite"/>
    </source>
</evidence>
<comment type="caution">
    <text evidence="2">The sequence shown here is derived from an EMBL/GenBank/DDBJ whole genome shotgun (WGS) entry which is preliminary data.</text>
</comment>
<name>A0A8J4Q0G9_9MYCE</name>
<organism evidence="2 3">
    <name type="scientific">Polysphondylium violaceum</name>
    <dbReference type="NCBI Taxonomy" id="133409"/>
    <lineage>
        <taxon>Eukaryota</taxon>
        <taxon>Amoebozoa</taxon>
        <taxon>Evosea</taxon>
        <taxon>Eumycetozoa</taxon>
        <taxon>Dictyostelia</taxon>
        <taxon>Dictyosteliales</taxon>
        <taxon>Dictyosteliaceae</taxon>
        <taxon>Polysphondylium</taxon>
    </lineage>
</organism>
<sequence>MMKSLYSTNSRLVQSIRSYSTGTAAPSFQIHSSRSLSAKSTSFTTLGSNQAISFTTPVSNNTTITVSHNPVSKAFVPTAVTEKVLKHDLTEDQIKEIQTLRATMSQKQLAKKFNTHSNVISHISRAPQAVRDKLIAEYRLKPSVKVIDSPEVKQTRLELWLKKNQQREYDNKVIKSAESHERNIEWRRSKNEFNRRGNQETFDFLLNRQETGFQTSKVKVLTPEQKKAIEKQQQGIRRRKVVDDKVKQREVASKLKNRSVKNQRSK</sequence>
<protein>
    <submittedName>
        <fullName evidence="2">Uncharacterized protein</fullName>
    </submittedName>
</protein>
<accession>A0A8J4Q0G9</accession>
<feature type="compositionally biased region" description="Basic residues" evidence="1">
    <location>
        <begin position="255"/>
        <end position="266"/>
    </location>
</feature>
<dbReference type="AlphaFoldDB" id="A0A8J4Q0G9"/>
<evidence type="ECO:0000313" key="3">
    <source>
        <dbReference type="Proteomes" id="UP000695562"/>
    </source>
</evidence>
<gene>
    <name evidence="2" type="ORF">CYY_002944</name>
</gene>
<dbReference type="Proteomes" id="UP000695562">
    <property type="component" value="Unassembled WGS sequence"/>
</dbReference>